<dbReference type="OMA" id="INRFWIV"/>
<keyword evidence="3" id="KW-1185">Reference proteome</keyword>
<organism evidence="2 3">
    <name type="scientific">Saprolegnia diclina (strain VS20)</name>
    <dbReference type="NCBI Taxonomy" id="1156394"/>
    <lineage>
        <taxon>Eukaryota</taxon>
        <taxon>Sar</taxon>
        <taxon>Stramenopiles</taxon>
        <taxon>Oomycota</taxon>
        <taxon>Saprolegniomycetes</taxon>
        <taxon>Saprolegniales</taxon>
        <taxon>Saprolegniaceae</taxon>
        <taxon>Saprolegnia</taxon>
    </lineage>
</organism>
<dbReference type="InParanoid" id="T0RAR5"/>
<proteinExistence type="predicted"/>
<evidence type="ECO:0000256" key="1">
    <source>
        <dbReference type="SAM" id="MobiDB-lite"/>
    </source>
</evidence>
<sequence length="105" mass="12256">MAVFAGKAIEHPTAPDRPTIDETLRLSMPKSPRSRSLKYYYEHRDDVLAKLRANYGDNKERERLRQREKYLRRKARQEATAVAPLDLRLRVAFLLNEPPSPHSTL</sequence>
<protein>
    <submittedName>
        <fullName evidence="2">Uncharacterized protein</fullName>
    </submittedName>
</protein>
<dbReference type="GeneID" id="19953683"/>
<dbReference type="Proteomes" id="UP000030762">
    <property type="component" value="Unassembled WGS sequence"/>
</dbReference>
<gene>
    <name evidence="2" type="ORF">SDRG_12956</name>
</gene>
<evidence type="ECO:0000313" key="2">
    <source>
        <dbReference type="EMBL" id="EQC29288.1"/>
    </source>
</evidence>
<dbReference type="VEuPathDB" id="FungiDB:SDRG_12956"/>
<dbReference type="RefSeq" id="XP_008617262.1">
    <property type="nucleotide sequence ID" value="XM_008619040.1"/>
</dbReference>
<evidence type="ECO:0000313" key="3">
    <source>
        <dbReference type="Proteomes" id="UP000030762"/>
    </source>
</evidence>
<feature type="region of interest" description="Disordered" evidence="1">
    <location>
        <begin position="1"/>
        <end position="24"/>
    </location>
</feature>
<dbReference type="EMBL" id="JH767185">
    <property type="protein sequence ID" value="EQC29288.1"/>
    <property type="molecule type" value="Genomic_DNA"/>
</dbReference>
<name>T0RAR5_SAPDV</name>
<accession>T0RAR5</accession>
<feature type="compositionally biased region" description="Basic and acidic residues" evidence="1">
    <location>
        <begin position="8"/>
        <end position="24"/>
    </location>
</feature>
<dbReference type="AlphaFoldDB" id="T0RAR5"/>
<reference evidence="2 3" key="1">
    <citation type="submission" date="2012-04" db="EMBL/GenBank/DDBJ databases">
        <title>The Genome Sequence of Saprolegnia declina VS20.</title>
        <authorList>
            <consortium name="The Broad Institute Genome Sequencing Platform"/>
            <person name="Russ C."/>
            <person name="Nusbaum C."/>
            <person name="Tyler B."/>
            <person name="van West P."/>
            <person name="Dieguez-Uribeondo J."/>
            <person name="de Bruijn I."/>
            <person name="Tripathy S."/>
            <person name="Jiang R."/>
            <person name="Young S.K."/>
            <person name="Zeng Q."/>
            <person name="Gargeya S."/>
            <person name="Fitzgerald M."/>
            <person name="Haas B."/>
            <person name="Abouelleil A."/>
            <person name="Alvarado L."/>
            <person name="Arachchi H.M."/>
            <person name="Berlin A."/>
            <person name="Chapman S.B."/>
            <person name="Goldberg J."/>
            <person name="Griggs A."/>
            <person name="Gujja S."/>
            <person name="Hansen M."/>
            <person name="Howarth C."/>
            <person name="Imamovic A."/>
            <person name="Larimer J."/>
            <person name="McCowen C."/>
            <person name="Montmayeur A."/>
            <person name="Murphy C."/>
            <person name="Neiman D."/>
            <person name="Pearson M."/>
            <person name="Priest M."/>
            <person name="Roberts A."/>
            <person name="Saif S."/>
            <person name="Shea T."/>
            <person name="Sisk P."/>
            <person name="Sykes S."/>
            <person name="Wortman J."/>
            <person name="Nusbaum C."/>
            <person name="Birren B."/>
        </authorList>
    </citation>
    <scope>NUCLEOTIDE SEQUENCE [LARGE SCALE GENOMIC DNA]</scope>
    <source>
        <strain evidence="2 3">VS20</strain>
    </source>
</reference>